<keyword evidence="1" id="KW-0378">Hydrolase</keyword>
<dbReference type="OrthoDB" id="9771666at2"/>
<evidence type="ECO:0000259" key="2">
    <source>
        <dbReference type="Pfam" id="PF07859"/>
    </source>
</evidence>
<evidence type="ECO:0000256" key="1">
    <source>
        <dbReference type="ARBA" id="ARBA00022801"/>
    </source>
</evidence>
<dbReference type="InterPro" id="IPR050300">
    <property type="entry name" value="GDXG_lipolytic_enzyme"/>
</dbReference>
<dbReference type="PANTHER" id="PTHR48081">
    <property type="entry name" value="AB HYDROLASE SUPERFAMILY PROTEIN C4A8.06C"/>
    <property type="match status" value="1"/>
</dbReference>
<dbReference type="Proteomes" id="UP000252884">
    <property type="component" value="Unassembled WGS sequence"/>
</dbReference>
<dbReference type="GO" id="GO:0016787">
    <property type="term" value="F:hydrolase activity"/>
    <property type="evidence" value="ECO:0007669"/>
    <property type="project" value="UniProtKB-KW"/>
</dbReference>
<proteinExistence type="predicted"/>
<protein>
    <submittedName>
        <fullName evidence="3">Arylformamidase</fullName>
    </submittedName>
</protein>
<evidence type="ECO:0000313" key="4">
    <source>
        <dbReference type="Proteomes" id="UP000252884"/>
    </source>
</evidence>
<feature type="domain" description="Alpha/beta hydrolase fold-3" evidence="2">
    <location>
        <begin position="76"/>
        <end position="190"/>
    </location>
</feature>
<sequence>MTFAFPHGFTGQQAIDEAYDPFRRAHDAAAINRHFAERSEEARRTLAPRLGVPYGATLAETLDIFPAVQPGAPVFFFIHGGYWRARAARDFHSVALGPHAMGFTTVVVDYALCPTVTLDEIVRQVRAAAAWTVRHVAEFNGDPGRIVVGGSSAGGHLGAMLLTTPWRADYGLPDDPLKGAVLLSGLYDIAPLRYSYLQPLIQLDEGSVRRNSPMHLVRPCATPLLLAWGDAEQPVFAQQSQGLHAAWQRAGNRGELLALPGADHFEALVPLEQPDSALCRAMRGFVGA</sequence>
<organism evidence="3 4">
    <name type="scientific">Pseudorhodoferax soli</name>
    <dbReference type="NCBI Taxonomy" id="545864"/>
    <lineage>
        <taxon>Bacteria</taxon>
        <taxon>Pseudomonadati</taxon>
        <taxon>Pseudomonadota</taxon>
        <taxon>Betaproteobacteria</taxon>
        <taxon>Burkholderiales</taxon>
        <taxon>Comamonadaceae</taxon>
    </lineage>
</organism>
<evidence type="ECO:0000313" key="3">
    <source>
        <dbReference type="EMBL" id="RCW66851.1"/>
    </source>
</evidence>
<dbReference type="SUPFAM" id="SSF53474">
    <property type="entry name" value="alpha/beta-Hydrolases"/>
    <property type="match status" value="1"/>
</dbReference>
<dbReference type="AlphaFoldDB" id="A0A368XFT2"/>
<dbReference type="Pfam" id="PF07859">
    <property type="entry name" value="Abhydrolase_3"/>
    <property type="match status" value="1"/>
</dbReference>
<gene>
    <name evidence="3" type="ORF">DES41_110216</name>
</gene>
<comment type="caution">
    <text evidence="3">The sequence shown here is derived from an EMBL/GenBank/DDBJ whole genome shotgun (WGS) entry which is preliminary data.</text>
</comment>
<dbReference type="Gene3D" id="3.40.50.1820">
    <property type="entry name" value="alpha/beta hydrolase"/>
    <property type="match status" value="1"/>
</dbReference>
<reference evidence="3 4" key="1">
    <citation type="submission" date="2018-07" db="EMBL/GenBank/DDBJ databases">
        <title>Genomic Encyclopedia of Type Strains, Phase IV (KMG-IV): sequencing the most valuable type-strain genomes for metagenomic binning, comparative biology and taxonomic classification.</title>
        <authorList>
            <person name="Goeker M."/>
        </authorList>
    </citation>
    <scope>NUCLEOTIDE SEQUENCE [LARGE SCALE GENOMIC DNA]</scope>
    <source>
        <strain evidence="3 4">DSM 21634</strain>
    </source>
</reference>
<dbReference type="EMBL" id="QPJK01000010">
    <property type="protein sequence ID" value="RCW66851.1"/>
    <property type="molecule type" value="Genomic_DNA"/>
</dbReference>
<accession>A0A368XFT2</accession>
<keyword evidence="4" id="KW-1185">Reference proteome</keyword>
<dbReference type="InterPro" id="IPR013094">
    <property type="entry name" value="AB_hydrolase_3"/>
</dbReference>
<dbReference type="InterPro" id="IPR029058">
    <property type="entry name" value="AB_hydrolase_fold"/>
</dbReference>
<dbReference type="RefSeq" id="WP_114471351.1">
    <property type="nucleotide sequence ID" value="NZ_QPJK01000010.1"/>
</dbReference>
<dbReference type="PANTHER" id="PTHR48081:SF33">
    <property type="entry name" value="KYNURENINE FORMAMIDASE"/>
    <property type="match status" value="1"/>
</dbReference>
<name>A0A368XFT2_9BURK</name>